<keyword evidence="5" id="KW-0732">Signal</keyword>
<evidence type="ECO:0000313" key="7">
    <source>
        <dbReference type="EMBL" id="KYG73934.1"/>
    </source>
</evidence>
<evidence type="ECO:0000256" key="1">
    <source>
        <dbReference type="ARBA" id="ARBA00004442"/>
    </source>
</evidence>
<dbReference type="PRINTS" id="PR01021">
    <property type="entry name" value="OMPADOMAIN"/>
</dbReference>
<keyword evidence="8" id="KW-1185">Reference proteome</keyword>
<dbReference type="PANTHER" id="PTHR30329:SF21">
    <property type="entry name" value="LIPOPROTEIN YIAD-RELATED"/>
    <property type="match status" value="1"/>
</dbReference>
<organism evidence="7 8">
    <name type="scientific">Roseivirga spongicola</name>
    <dbReference type="NCBI Taxonomy" id="333140"/>
    <lineage>
        <taxon>Bacteria</taxon>
        <taxon>Pseudomonadati</taxon>
        <taxon>Bacteroidota</taxon>
        <taxon>Cytophagia</taxon>
        <taxon>Cytophagales</taxon>
        <taxon>Roseivirgaceae</taxon>
        <taxon>Roseivirga</taxon>
    </lineage>
</organism>
<dbReference type="GO" id="GO:0009279">
    <property type="term" value="C:cell outer membrane"/>
    <property type="evidence" value="ECO:0007669"/>
    <property type="project" value="UniProtKB-SubCell"/>
</dbReference>
<dbReference type="SUPFAM" id="SSF82171">
    <property type="entry name" value="DPP6 N-terminal domain-like"/>
    <property type="match status" value="1"/>
</dbReference>
<feature type="chain" id="PRO_5007574320" description="OmpA-like domain-containing protein" evidence="5">
    <location>
        <begin position="21"/>
        <end position="683"/>
    </location>
</feature>
<reference evidence="7 8" key="1">
    <citation type="submission" date="2016-01" db="EMBL/GenBank/DDBJ databases">
        <title>Genome sequencing of Roseivirga spongicola UST030701-084.</title>
        <authorList>
            <person name="Selvaratnam C."/>
            <person name="Thevarajoo S."/>
            <person name="Goh K.M."/>
            <person name="Ee R."/>
            <person name="Chan K.-G."/>
            <person name="Chong C.S."/>
        </authorList>
    </citation>
    <scope>NUCLEOTIDE SEQUENCE [LARGE SCALE GENOMIC DNA]</scope>
    <source>
        <strain evidence="7 8">UST030701-084</strain>
    </source>
</reference>
<dbReference type="Proteomes" id="UP000075606">
    <property type="component" value="Unassembled WGS sequence"/>
</dbReference>
<dbReference type="RefSeq" id="WP_068223039.1">
    <property type="nucleotide sequence ID" value="NZ_CP139724.1"/>
</dbReference>
<evidence type="ECO:0000259" key="6">
    <source>
        <dbReference type="PROSITE" id="PS51123"/>
    </source>
</evidence>
<dbReference type="STRING" id="333140.AWW68_14805"/>
<dbReference type="CDD" id="cd07185">
    <property type="entry name" value="OmpA_C-like"/>
    <property type="match status" value="1"/>
</dbReference>
<proteinExistence type="predicted"/>
<dbReference type="InterPro" id="IPR011990">
    <property type="entry name" value="TPR-like_helical_dom_sf"/>
</dbReference>
<name>A0A150X5H6_9BACT</name>
<gene>
    <name evidence="7" type="ORF">AWW68_14805</name>
</gene>
<dbReference type="InterPro" id="IPR050330">
    <property type="entry name" value="Bact_OuterMem_StrucFunc"/>
</dbReference>
<dbReference type="EMBL" id="LRPC01000028">
    <property type="protein sequence ID" value="KYG73934.1"/>
    <property type="molecule type" value="Genomic_DNA"/>
</dbReference>
<dbReference type="Gene3D" id="1.25.40.10">
    <property type="entry name" value="Tetratricopeptide repeat domain"/>
    <property type="match status" value="1"/>
</dbReference>
<evidence type="ECO:0000256" key="5">
    <source>
        <dbReference type="SAM" id="SignalP"/>
    </source>
</evidence>
<dbReference type="SUPFAM" id="SSF103088">
    <property type="entry name" value="OmpA-like"/>
    <property type="match status" value="1"/>
</dbReference>
<evidence type="ECO:0000256" key="2">
    <source>
        <dbReference type="ARBA" id="ARBA00023136"/>
    </source>
</evidence>
<comment type="caution">
    <text evidence="7">The sequence shown here is derived from an EMBL/GenBank/DDBJ whole genome shotgun (WGS) entry which is preliminary data.</text>
</comment>
<dbReference type="InterPro" id="IPR023296">
    <property type="entry name" value="Glyco_hydro_beta-prop_sf"/>
</dbReference>
<dbReference type="SUPFAM" id="SSF49464">
    <property type="entry name" value="Carboxypeptidase regulatory domain-like"/>
    <property type="match status" value="1"/>
</dbReference>
<keyword evidence="3" id="KW-0998">Cell outer membrane</keyword>
<accession>A0A150X5H6</accession>
<feature type="domain" description="OmpA-like" evidence="6">
    <location>
        <begin position="561"/>
        <end position="677"/>
    </location>
</feature>
<feature type="signal peptide" evidence="5">
    <location>
        <begin position="1"/>
        <end position="20"/>
    </location>
</feature>
<dbReference type="SUPFAM" id="SSF48452">
    <property type="entry name" value="TPR-like"/>
    <property type="match status" value="1"/>
</dbReference>
<protein>
    <recommendedName>
        <fullName evidence="6">OmpA-like domain-containing protein</fullName>
    </recommendedName>
</protein>
<keyword evidence="2 4" id="KW-0472">Membrane</keyword>
<dbReference type="InterPro" id="IPR011659">
    <property type="entry name" value="WD40"/>
</dbReference>
<sequence>MKRSLIVLFILSLVASTAFAQNLNKVYGAMAEEDWEVALEELEPILSKKKKNHEAMWLAAICHTKRYRMDKAFELFQQSAPFAEELPYYWIPYAEAYLVAERVDDAERTLRRLNPSSLEEQDQADWYTLFNKIQNARKYLSNPKDIIIKNLGPNVNTEGNEYSQVVTDNQMGIYFTARRQGLGKIADDGENYEMVMTAEMDDLDKWKKDRPLDGFSATDANEAPVQLTNGDSTLLTFYDEDLYISYRDPNGKWGKREALPINTNKWDSHAFLYNNGNSMIYASSFGNDEENSDLYIVHKDATGKWSKPYFIEELNTPEREDAPFVAGDGTLYFSSQGHDSMGGYDIFMTRIDSATGKFSEPENMGAPINLPNDDTFFTLYGKNAYLSSSRPDGYGQVDIYRIIMFNKSQLQGKLLDCDNETPVAFAEVKVTTEDGEELTTTTNEFGVYKMTMPIERDFTLTVSKDDEVVYEKTHAIRVLFRDEFDIEQDFYIGCDKVEKDIYVKMINSFDLDPTNVPVEEVSTEGIVAVAEVEPGPEVEEESPVEEVPVVEEKKAAVVPAVTPETIELPNVFFDFDKHNVKSEFFERLDEAAELLKRRRDLRVMVAGHTDAYGTNPYNVALGERRYTEVYNYLVNKGVNPSQLATKTFSEDIPIATNRTVQGRAFNRRVELYFIDENNNRVDY</sequence>
<dbReference type="InterPro" id="IPR006664">
    <property type="entry name" value="OMP_bac"/>
</dbReference>
<comment type="subcellular location">
    <subcellularLocation>
        <location evidence="1">Cell outer membrane</location>
    </subcellularLocation>
</comment>
<dbReference type="InterPro" id="IPR036737">
    <property type="entry name" value="OmpA-like_sf"/>
</dbReference>
<dbReference type="AlphaFoldDB" id="A0A150X5H6"/>
<evidence type="ECO:0000313" key="8">
    <source>
        <dbReference type="Proteomes" id="UP000075606"/>
    </source>
</evidence>
<dbReference type="PROSITE" id="PS51123">
    <property type="entry name" value="OMPA_2"/>
    <property type="match status" value="1"/>
</dbReference>
<dbReference type="InterPro" id="IPR006665">
    <property type="entry name" value="OmpA-like"/>
</dbReference>
<dbReference type="PANTHER" id="PTHR30329">
    <property type="entry name" value="STATOR ELEMENT OF FLAGELLAR MOTOR COMPLEX"/>
    <property type="match status" value="1"/>
</dbReference>
<dbReference type="OrthoDB" id="1488841at2"/>
<dbReference type="Pfam" id="PF07676">
    <property type="entry name" value="PD40"/>
    <property type="match status" value="1"/>
</dbReference>
<dbReference type="Gene3D" id="3.30.1330.60">
    <property type="entry name" value="OmpA-like domain"/>
    <property type="match status" value="1"/>
</dbReference>
<evidence type="ECO:0000256" key="3">
    <source>
        <dbReference type="ARBA" id="ARBA00023237"/>
    </source>
</evidence>
<dbReference type="Pfam" id="PF00691">
    <property type="entry name" value="OmpA"/>
    <property type="match status" value="1"/>
</dbReference>
<dbReference type="Gene3D" id="2.115.10.20">
    <property type="entry name" value="Glycosyl hydrolase domain, family 43"/>
    <property type="match status" value="1"/>
</dbReference>
<dbReference type="InterPro" id="IPR008969">
    <property type="entry name" value="CarboxyPept-like_regulatory"/>
</dbReference>
<evidence type="ECO:0000256" key="4">
    <source>
        <dbReference type="PROSITE-ProRule" id="PRU00473"/>
    </source>
</evidence>